<sequence>MRSRMLFFGLAWMLTAVAAPSHAQFLPREFIEPQELAAQKIPADRAAPTAAQLQRMKLLEENRLRNLSCNAMSATATLDARRESLSLYESTFGPDHPATARPLLALACHLAYTKSLTAMAERESIAERLIQIGRKRRQKMALLLGLDTRINLRIERENTGLNVADATEAHAIAGELVPVVSVIIAHTARVLASALEAAGRVADAEPYWHEAETHQEAVRPENPFRLAALYERHGDNLIAQFRADDARIWYDRAVKIYEKAVSGASPDQLSEIAAYAQRLAGKAPTQIEALYRAVLAGQEQLPASSDAANWMSLWNLAKSARVRGDLKTAIMYQRRVIAALGPKQHKDFELELAGMLQQREEAPEAERIYRRRLETDSDNPAVLESLGGVLQSLGRTDEAFSIRRRAVEIATRRFGPSDRETVRLNRNLGVSLWMLNRHGDALPYLEAELAGWRSELASIRESANEEYRHNLRNWVSERASYLLKLHWQNRNDASKSGQDDSRARGFEIAQLAHPSVSSAAFNETSARELASRAGKTDAFAAWAKARDGVAALDSAISLATKRGAEGDAERIRLSAERLTASERLTAHAAALRRALPSVFERIRPEPVSIAALSDATSAGPLRDDEAVVLLFPGMPKFGGEVSRGVVFAVARGQSAWAEIPIDGADMSRHVDELHEALANPAEGGKTLPLGSPKDANEFLRYDRALAHRLYRAFFGHREISSVLANKKRWIVVPEGPLLALNFAALVSQPPPGGVEGDVDPSLLRQTAWLGLDKVIAVLPSVNALEIARKSPPPAMPKLSFFGIGDPAFRGVADPPPAPEQAGSLSRRGAVSSSREPRSPAAAQRFYLRGAGQASALAELNRLEYSDGEVRKLGALLKAAPEHLLLQLDATERQVERHNAAGTMANAGVVLFSTHALLSGDFDGALVEPALALTPGRRRADGMLDPSDDGLLTSSEVARLRLNASLVILSACNTAAAGANGGEGFSGLTRAFLQAGARAVLATHAPVPDQAGERLTTYTVERMVQSGGNVADSLRNAMRSLAADQSLDARGTSFAHPHAWAAFVAIDPY</sequence>
<organism evidence="4 5">
    <name type="scientific">Rubrivivax gelatinosus</name>
    <name type="common">Rhodocyclus gelatinosus</name>
    <name type="synonym">Rhodopseudomonas gelatinosa</name>
    <dbReference type="NCBI Taxonomy" id="28068"/>
    <lineage>
        <taxon>Bacteria</taxon>
        <taxon>Pseudomonadati</taxon>
        <taxon>Pseudomonadota</taxon>
        <taxon>Betaproteobacteria</taxon>
        <taxon>Burkholderiales</taxon>
        <taxon>Sphaerotilaceae</taxon>
        <taxon>Rubrivivax</taxon>
    </lineage>
</organism>
<reference evidence="4" key="2">
    <citation type="journal article" date="2020" name="Microorganisms">
        <title>Osmotic Adaptation and Compatible Solute Biosynthesis of Phototrophic Bacteria as Revealed from Genome Analyses.</title>
        <authorList>
            <person name="Imhoff J.F."/>
            <person name="Rahn T."/>
            <person name="Kunzel S."/>
            <person name="Keller A."/>
            <person name="Neulinger S.C."/>
        </authorList>
    </citation>
    <scope>NUCLEOTIDE SEQUENCE</scope>
    <source>
        <strain evidence="4">IM 151</strain>
    </source>
</reference>
<dbReference type="InterPro" id="IPR024983">
    <property type="entry name" value="CHAT_dom"/>
</dbReference>
<proteinExistence type="predicted"/>
<feature type="domain" description="CHAT" evidence="3">
    <location>
        <begin position="704"/>
        <end position="1065"/>
    </location>
</feature>
<feature type="chain" id="PRO_5045756164" description="CHAT domain-containing protein" evidence="2">
    <location>
        <begin position="19"/>
        <end position="1068"/>
    </location>
</feature>
<keyword evidence="2" id="KW-0732">Signal</keyword>
<feature type="region of interest" description="Disordered" evidence="1">
    <location>
        <begin position="811"/>
        <end position="837"/>
    </location>
</feature>
<dbReference type="PANTHER" id="PTHR10098">
    <property type="entry name" value="RAPSYN-RELATED"/>
    <property type="match status" value="1"/>
</dbReference>
<evidence type="ECO:0000259" key="3">
    <source>
        <dbReference type="Pfam" id="PF12770"/>
    </source>
</evidence>
<evidence type="ECO:0000313" key="4">
    <source>
        <dbReference type="EMBL" id="MBK1714988.1"/>
    </source>
</evidence>
<dbReference type="PANTHER" id="PTHR10098:SF108">
    <property type="entry name" value="TETRATRICOPEPTIDE REPEAT PROTEIN 28"/>
    <property type="match status" value="1"/>
</dbReference>
<comment type="caution">
    <text evidence="4">The sequence shown here is derived from an EMBL/GenBank/DDBJ whole genome shotgun (WGS) entry which is preliminary data.</text>
</comment>
<dbReference type="EMBL" id="NRRU01000090">
    <property type="protein sequence ID" value="MBK1714988.1"/>
    <property type="molecule type" value="Genomic_DNA"/>
</dbReference>
<accession>A0ABS1DZU3</accession>
<dbReference type="Pfam" id="PF13424">
    <property type="entry name" value="TPR_12"/>
    <property type="match status" value="1"/>
</dbReference>
<dbReference type="InterPro" id="IPR011990">
    <property type="entry name" value="TPR-like_helical_dom_sf"/>
</dbReference>
<dbReference type="Proteomes" id="UP001041814">
    <property type="component" value="Unassembled WGS sequence"/>
</dbReference>
<dbReference type="Pfam" id="PF12770">
    <property type="entry name" value="CHAT"/>
    <property type="match status" value="1"/>
</dbReference>
<dbReference type="Gene3D" id="1.25.40.10">
    <property type="entry name" value="Tetratricopeptide repeat domain"/>
    <property type="match status" value="2"/>
</dbReference>
<protein>
    <recommendedName>
        <fullName evidence="3">CHAT domain-containing protein</fullName>
    </recommendedName>
</protein>
<evidence type="ECO:0000256" key="2">
    <source>
        <dbReference type="SAM" id="SignalP"/>
    </source>
</evidence>
<reference evidence="4" key="1">
    <citation type="submission" date="2017-08" db="EMBL/GenBank/DDBJ databases">
        <authorList>
            <person name="Imhoff J.F."/>
            <person name="Rahn T."/>
            <person name="Kuenzel S."/>
            <person name="Neulinger S.C."/>
        </authorList>
    </citation>
    <scope>NUCLEOTIDE SEQUENCE</scope>
    <source>
        <strain evidence="4">IM 151</strain>
    </source>
</reference>
<keyword evidence="5" id="KW-1185">Reference proteome</keyword>
<feature type="signal peptide" evidence="2">
    <location>
        <begin position="1"/>
        <end position="18"/>
    </location>
</feature>
<name>A0ABS1DZU3_RUBGE</name>
<gene>
    <name evidence="4" type="ORF">CKO43_19685</name>
</gene>
<evidence type="ECO:0000256" key="1">
    <source>
        <dbReference type="SAM" id="MobiDB-lite"/>
    </source>
</evidence>
<evidence type="ECO:0000313" key="5">
    <source>
        <dbReference type="Proteomes" id="UP001041814"/>
    </source>
</evidence>
<dbReference type="SUPFAM" id="SSF48452">
    <property type="entry name" value="TPR-like"/>
    <property type="match status" value="2"/>
</dbReference>